<feature type="region of interest" description="Disordered" evidence="1">
    <location>
        <begin position="58"/>
        <end position="122"/>
    </location>
</feature>
<sequence>MSLLTRQLAHAGAEGFSGEAARTAARACEARWAARRSAEASKLPWHLFLRRDSARSTALNAMSSKSLTTGKAHEEEEEEEKEEKEEEVSREPGASSRIASSFDRAQLVTRRTKASLNAHASA</sequence>
<proteinExistence type="predicted"/>
<feature type="region of interest" description="Disordered" evidence="1">
    <location>
        <begin position="1"/>
        <end position="20"/>
    </location>
</feature>
<organism evidence="2 3">
    <name type="scientific">Toxoplasma gondii RUB</name>
    <dbReference type="NCBI Taxonomy" id="935652"/>
    <lineage>
        <taxon>Eukaryota</taxon>
        <taxon>Sar</taxon>
        <taxon>Alveolata</taxon>
        <taxon>Apicomplexa</taxon>
        <taxon>Conoidasida</taxon>
        <taxon>Coccidia</taxon>
        <taxon>Eucoccidiorida</taxon>
        <taxon>Eimeriorina</taxon>
        <taxon>Sarcocystidae</taxon>
        <taxon>Toxoplasma</taxon>
    </lineage>
</organism>
<feature type="compositionally biased region" description="Polar residues" evidence="1">
    <location>
        <begin position="58"/>
        <end position="69"/>
    </location>
</feature>
<dbReference type="Proteomes" id="UP000028834">
    <property type="component" value="Unassembled WGS sequence"/>
</dbReference>
<name>A0A086LQN0_TOXGO</name>
<comment type="caution">
    <text evidence="2">The sequence shown here is derived from an EMBL/GenBank/DDBJ whole genome shotgun (WGS) entry which is preliminary data.</text>
</comment>
<evidence type="ECO:0000256" key="1">
    <source>
        <dbReference type="SAM" id="MobiDB-lite"/>
    </source>
</evidence>
<feature type="compositionally biased region" description="Acidic residues" evidence="1">
    <location>
        <begin position="75"/>
        <end position="88"/>
    </location>
</feature>
<protein>
    <submittedName>
        <fullName evidence="2">Uncharacterized protein</fullName>
    </submittedName>
</protein>
<dbReference type="VEuPathDB" id="ToxoDB:TGRUB_432650"/>
<gene>
    <name evidence="2" type="ORF">TGRUB_432650</name>
</gene>
<dbReference type="AlphaFoldDB" id="A0A086LQN0"/>
<evidence type="ECO:0000313" key="2">
    <source>
        <dbReference type="EMBL" id="KFG58948.1"/>
    </source>
</evidence>
<evidence type="ECO:0000313" key="3">
    <source>
        <dbReference type="Proteomes" id="UP000028834"/>
    </source>
</evidence>
<reference evidence="2 3" key="1">
    <citation type="submission" date="2014-05" db="EMBL/GenBank/DDBJ databases">
        <authorList>
            <person name="Sibley D."/>
            <person name="Venepally P."/>
            <person name="Karamycheva S."/>
            <person name="Hadjithomas M."/>
            <person name="Khan A."/>
            <person name="Brunk B."/>
            <person name="Roos D."/>
            <person name="Caler E."/>
            <person name="Lorenzi H."/>
        </authorList>
    </citation>
    <scope>NUCLEOTIDE SEQUENCE [LARGE SCALE GENOMIC DNA]</scope>
    <source>
        <strain evidence="2 3">RUB</strain>
    </source>
</reference>
<accession>A0A086LQN0</accession>
<dbReference type="EMBL" id="AFYV02002357">
    <property type="protein sequence ID" value="KFG58948.1"/>
    <property type="molecule type" value="Genomic_DNA"/>
</dbReference>